<dbReference type="GO" id="GO:0005524">
    <property type="term" value="F:ATP binding"/>
    <property type="evidence" value="ECO:0007669"/>
    <property type="project" value="UniProtKB-KW"/>
</dbReference>
<evidence type="ECO:0000259" key="9">
    <source>
        <dbReference type="PROSITE" id="PS50011"/>
    </source>
</evidence>
<evidence type="ECO:0000256" key="1">
    <source>
        <dbReference type="ARBA" id="ARBA00012513"/>
    </source>
</evidence>
<sequence>MQSDRFGPYRIEAPLGRGGAGEVYRALDTEHDRVVALRLLPQALTADAGYRERLHSAAALAAALDEPHVVPVHRSGEIEGRLFLDTRLVAGRDLAAVLAEEGPMDPARAVALVGQTARALDAASAGGVVHPGPLPSDVVLSGSGDDEFVHLTGLGLPAEPGRPADGRGHVRALAGLLVACLTGRSADAAAAGPAAAPADLPPGLEEVVRRGLSDDPGEGFATCGELAAAAEDALRDAAPGPGRAGWLPLVLGALAVVAVLAVVLVLLLGGGDDDEAGTEGPTTTAPVTRTPSTPPEDLAEEALRRVIPLNFTNVECDTGEPTPDGAVAVLGCGSAQNQPGPEDSMFFLYTDQATADAAFLADMERNGLAPLPEGAQCPGTQGHGVYTLDDGERGGRFACWIDEDNNAIWAWTQDDLPVEGLVVIVDGGTFGLDVLNTWWNAQELSEFVPH</sequence>
<proteinExistence type="predicted"/>
<dbReference type="STRING" id="673521.SAMN05660991_00829"/>
<organism evidence="10 11">
    <name type="scientific">Trujillonella endophytica</name>
    <dbReference type="NCBI Taxonomy" id="673521"/>
    <lineage>
        <taxon>Bacteria</taxon>
        <taxon>Bacillati</taxon>
        <taxon>Actinomycetota</taxon>
        <taxon>Actinomycetes</taxon>
        <taxon>Geodermatophilales</taxon>
        <taxon>Geodermatophilaceae</taxon>
        <taxon>Trujillonella</taxon>
    </lineage>
</organism>
<evidence type="ECO:0000256" key="4">
    <source>
        <dbReference type="ARBA" id="ARBA00022741"/>
    </source>
</evidence>
<name>A0A1H8QWE8_9ACTN</name>
<keyword evidence="8" id="KW-1133">Transmembrane helix</keyword>
<feature type="domain" description="Protein kinase" evidence="9">
    <location>
        <begin position="9"/>
        <end position="450"/>
    </location>
</feature>
<keyword evidence="8" id="KW-0472">Membrane</keyword>
<gene>
    <name evidence="10" type="ORF">SAMN05660991_00829</name>
</gene>
<dbReference type="RefSeq" id="WP_091940464.1">
    <property type="nucleotide sequence ID" value="NZ_FOEE01000002.1"/>
</dbReference>
<dbReference type="OrthoDB" id="5169909at2"/>
<dbReference type="InterPro" id="IPR011009">
    <property type="entry name" value="Kinase-like_dom_sf"/>
</dbReference>
<evidence type="ECO:0000313" key="11">
    <source>
        <dbReference type="Proteomes" id="UP000198960"/>
    </source>
</evidence>
<dbReference type="Gene3D" id="1.10.510.10">
    <property type="entry name" value="Transferase(Phosphotransferase) domain 1"/>
    <property type="match status" value="1"/>
</dbReference>
<evidence type="ECO:0000313" key="10">
    <source>
        <dbReference type="EMBL" id="SEO58194.1"/>
    </source>
</evidence>
<keyword evidence="4" id="KW-0547">Nucleotide-binding</keyword>
<dbReference type="PANTHER" id="PTHR43289:SF6">
    <property type="entry name" value="SERINE_THREONINE-PROTEIN KINASE NEKL-3"/>
    <property type="match status" value="1"/>
</dbReference>
<evidence type="ECO:0000256" key="6">
    <source>
        <dbReference type="ARBA" id="ARBA00022840"/>
    </source>
</evidence>
<keyword evidence="5 10" id="KW-0418">Kinase</keyword>
<keyword evidence="2" id="KW-0723">Serine/threonine-protein kinase</keyword>
<dbReference type="PROSITE" id="PS50011">
    <property type="entry name" value="PROTEIN_KINASE_DOM"/>
    <property type="match status" value="1"/>
</dbReference>
<dbReference type="Gene3D" id="3.30.200.20">
    <property type="entry name" value="Phosphorylase Kinase, domain 1"/>
    <property type="match status" value="1"/>
</dbReference>
<keyword evidence="11" id="KW-1185">Reference proteome</keyword>
<dbReference type="InterPro" id="IPR000719">
    <property type="entry name" value="Prot_kinase_dom"/>
</dbReference>
<protein>
    <recommendedName>
        <fullName evidence="1">non-specific serine/threonine protein kinase</fullName>
        <ecNumber evidence="1">2.7.11.1</ecNumber>
    </recommendedName>
</protein>
<keyword evidence="6" id="KW-0067">ATP-binding</keyword>
<dbReference type="SUPFAM" id="SSF56112">
    <property type="entry name" value="Protein kinase-like (PK-like)"/>
    <property type="match status" value="1"/>
</dbReference>
<feature type="compositionally biased region" description="Low complexity" evidence="7">
    <location>
        <begin position="278"/>
        <end position="288"/>
    </location>
</feature>
<dbReference type="GO" id="GO:0004674">
    <property type="term" value="F:protein serine/threonine kinase activity"/>
    <property type="evidence" value="ECO:0007669"/>
    <property type="project" value="UniProtKB-KW"/>
</dbReference>
<keyword evidence="8" id="KW-0812">Transmembrane</keyword>
<evidence type="ECO:0000256" key="5">
    <source>
        <dbReference type="ARBA" id="ARBA00022777"/>
    </source>
</evidence>
<evidence type="ECO:0000256" key="8">
    <source>
        <dbReference type="SAM" id="Phobius"/>
    </source>
</evidence>
<evidence type="ECO:0000256" key="2">
    <source>
        <dbReference type="ARBA" id="ARBA00022527"/>
    </source>
</evidence>
<dbReference type="AlphaFoldDB" id="A0A1H8QWE8"/>
<dbReference type="Proteomes" id="UP000198960">
    <property type="component" value="Unassembled WGS sequence"/>
</dbReference>
<reference evidence="11" key="1">
    <citation type="submission" date="2016-10" db="EMBL/GenBank/DDBJ databases">
        <authorList>
            <person name="Varghese N."/>
            <person name="Submissions S."/>
        </authorList>
    </citation>
    <scope>NUCLEOTIDE SEQUENCE [LARGE SCALE GENOMIC DNA]</scope>
    <source>
        <strain evidence="11">DSM 45413</strain>
    </source>
</reference>
<keyword evidence="3" id="KW-0808">Transferase</keyword>
<feature type="region of interest" description="Disordered" evidence="7">
    <location>
        <begin position="272"/>
        <end position="295"/>
    </location>
</feature>
<dbReference type="EMBL" id="FOEE01000002">
    <property type="protein sequence ID" value="SEO58194.1"/>
    <property type="molecule type" value="Genomic_DNA"/>
</dbReference>
<feature type="transmembrane region" description="Helical" evidence="8">
    <location>
        <begin position="245"/>
        <end position="268"/>
    </location>
</feature>
<dbReference type="PANTHER" id="PTHR43289">
    <property type="entry name" value="MITOGEN-ACTIVATED PROTEIN KINASE KINASE KINASE 20-RELATED"/>
    <property type="match status" value="1"/>
</dbReference>
<evidence type="ECO:0000256" key="7">
    <source>
        <dbReference type="SAM" id="MobiDB-lite"/>
    </source>
</evidence>
<dbReference type="EC" id="2.7.11.1" evidence="1"/>
<accession>A0A1H8QWE8</accession>
<evidence type="ECO:0000256" key="3">
    <source>
        <dbReference type="ARBA" id="ARBA00022679"/>
    </source>
</evidence>
<dbReference type="SMART" id="SM00220">
    <property type="entry name" value="S_TKc"/>
    <property type="match status" value="1"/>
</dbReference>